<feature type="region of interest" description="Disordered" evidence="1">
    <location>
        <begin position="35"/>
        <end position="56"/>
    </location>
</feature>
<organism evidence="3 4">
    <name type="scientific">Arthrobacter gandavensis</name>
    <dbReference type="NCBI Taxonomy" id="169960"/>
    <lineage>
        <taxon>Bacteria</taxon>
        <taxon>Bacillati</taxon>
        <taxon>Actinomycetota</taxon>
        <taxon>Actinomycetes</taxon>
        <taxon>Micrococcales</taxon>
        <taxon>Micrococcaceae</taxon>
        <taxon>Arthrobacter</taxon>
    </lineage>
</organism>
<evidence type="ECO:0000256" key="1">
    <source>
        <dbReference type="SAM" id="MobiDB-lite"/>
    </source>
</evidence>
<proteinExistence type="predicted"/>
<keyword evidence="2" id="KW-0732">Signal</keyword>
<evidence type="ECO:0000256" key="2">
    <source>
        <dbReference type="SAM" id="SignalP"/>
    </source>
</evidence>
<reference evidence="3 4" key="1">
    <citation type="journal article" date="2019" name="Int. J. Syst. Evol. Microbiol.">
        <title>The Global Catalogue of Microorganisms (GCM) 10K type strain sequencing project: providing services to taxonomists for standard genome sequencing and annotation.</title>
        <authorList>
            <consortium name="The Broad Institute Genomics Platform"/>
            <consortium name="The Broad Institute Genome Sequencing Center for Infectious Disease"/>
            <person name="Wu L."/>
            <person name="Ma J."/>
        </authorList>
    </citation>
    <scope>NUCLEOTIDE SEQUENCE [LARGE SCALE GENOMIC DNA]</scope>
    <source>
        <strain evidence="3 4">JCM 13316</strain>
    </source>
</reference>
<sequence>MGWTHNLGAQMKKLGVSVLLAAAIAAVGVAAPANAAPSFGNGGGSTVQPLIGNWPY</sequence>
<evidence type="ECO:0000313" key="4">
    <source>
        <dbReference type="Proteomes" id="UP001500784"/>
    </source>
</evidence>
<dbReference type="EMBL" id="BAAALV010000007">
    <property type="protein sequence ID" value="GAA1921991.1"/>
    <property type="molecule type" value="Genomic_DNA"/>
</dbReference>
<evidence type="ECO:0000313" key="3">
    <source>
        <dbReference type="EMBL" id="GAA1921991.1"/>
    </source>
</evidence>
<dbReference type="Proteomes" id="UP001500784">
    <property type="component" value="Unassembled WGS sequence"/>
</dbReference>
<name>A0ABN2PIL8_9MICC</name>
<accession>A0ABN2PIL8</accession>
<gene>
    <name evidence="3" type="ORF">GCM10009688_28770</name>
</gene>
<feature type="signal peptide" evidence="2">
    <location>
        <begin position="1"/>
        <end position="35"/>
    </location>
</feature>
<comment type="caution">
    <text evidence="3">The sequence shown here is derived from an EMBL/GenBank/DDBJ whole genome shotgun (WGS) entry which is preliminary data.</text>
</comment>
<keyword evidence="4" id="KW-1185">Reference proteome</keyword>
<protein>
    <submittedName>
        <fullName evidence="3">Uncharacterized protein</fullName>
    </submittedName>
</protein>
<feature type="chain" id="PRO_5045587693" evidence="2">
    <location>
        <begin position="36"/>
        <end position="56"/>
    </location>
</feature>